<dbReference type="Pfam" id="PF04082">
    <property type="entry name" value="Fungal_trans"/>
    <property type="match status" value="1"/>
</dbReference>
<protein>
    <recommendedName>
        <fullName evidence="6">Zn(2)-C6 fungal-type domain-containing protein</fullName>
    </recommendedName>
</protein>
<dbReference type="CDD" id="cd14724">
    <property type="entry name" value="ZIP_Gal4-like_1"/>
    <property type="match status" value="1"/>
</dbReference>
<keyword evidence="1" id="KW-0479">Metal-binding</keyword>
<dbReference type="PROSITE" id="PS50048">
    <property type="entry name" value="ZN2_CY6_FUNGAL_2"/>
    <property type="match status" value="1"/>
</dbReference>
<dbReference type="SUPFAM" id="SSF57701">
    <property type="entry name" value="Zn2/Cys6 DNA-binding domain"/>
    <property type="match status" value="1"/>
</dbReference>
<feature type="compositionally biased region" description="Polar residues" evidence="5">
    <location>
        <begin position="1"/>
        <end position="20"/>
    </location>
</feature>
<dbReference type="PANTHER" id="PTHR47424:SF12">
    <property type="entry name" value="TRANSCRIPTION FACTOR ASQA"/>
    <property type="match status" value="1"/>
</dbReference>
<feature type="compositionally biased region" description="Basic and acidic residues" evidence="5">
    <location>
        <begin position="116"/>
        <end position="129"/>
    </location>
</feature>
<dbReference type="Gene3D" id="4.10.240.10">
    <property type="entry name" value="Zn(2)-C6 fungal-type DNA-binding domain"/>
    <property type="match status" value="1"/>
</dbReference>
<gene>
    <name evidence="7" type="ORF">K491DRAFT_719131</name>
</gene>
<dbReference type="CDD" id="cd12148">
    <property type="entry name" value="fungal_TF_MHR"/>
    <property type="match status" value="1"/>
</dbReference>
<keyword evidence="4" id="KW-0539">Nucleus</keyword>
<feature type="region of interest" description="Disordered" evidence="5">
    <location>
        <begin position="1"/>
        <end position="29"/>
    </location>
</feature>
<keyword evidence="2" id="KW-0805">Transcription regulation</keyword>
<dbReference type="PANTHER" id="PTHR47424">
    <property type="entry name" value="REGULATORY PROTEIN GAL4"/>
    <property type="match status" value="1"/>
</dbReference>
<dbReference type="GO" id="GO:0006351">
    <property type="term" value="P:DNA-templated transcription"/>
    <property type="evidence" value="ECO:0007669"/>
    <property type="project" value="InterPro"/>
</dbReference>
<dbReference type="OrthoDB" id="2283488at2759"/>
<dbReference type="InterPro" id="IPR051127">
    <property type="entry name" value="Fungal_SecMet_Regulators"/>
</dbReference>
<accession>A0A6A6SYU0</accession>
<evidence type="ECO:0000256" key="3">
    <source>
        <dbReference type="ARBA" id="ARBA00023163"/>
    </source>
</evidence>
<evidence type="ECO:0000256" key="5">
    <source>
        <dbReference type="SAM" id="MobiDB-lite"/>
    </source>
</evidence>
<keyword evidence="3" id="KW-0804">Transcription</keyword>
<evidence type="ECO:0000259" key="6">
    <source>
        <dbReference type="PROSITE" id="PS50048"/>
    </source>
</evidence>
<feature type="region of interest" description="Disordered" evidence="5">
    <location>
        <begin position="100"/>
        <end position="129"/>
    </location>
</feature>
<dbReference type="InterPro" id="IPR007219">
    <property type="entry name" value="XnlR_reg_dom"/>
</dbReference>
<evidence type="ECO:0000256" key="1">
    <source>
        <dbReference type="ARBA" id="ARBA00022723"/>
    </source>
</evidence>
<dbReference type="AlphaFoldDB" id="A0A6A6SYU0"/>
<dbReference type="PROSITE" id="PS00463">
    <property type="entry name" value="ZN2_CY6_FUNGAL_1"/>
    <property type="match status" value="1"/>
</dbReference>
<dbReference type="CDD" id="cd00067">
    <property type="entry name" value="GAL4"/>
    <property type="match status" value="1"/>
</dbReference>
<dbReference type="GO" id="GO:0000435">
    <property type="term" value="P:positive regulation of transcription from RNA polymerase II promoter by galactose"/>
    <property type="evidence" value="ECO:0007669"/>
    <property type="project" value="TreeGrafter"/>
</dbReference>
<dbReference type="InterPro" id="IPR036864">
    <property type="entry name" value="Zn2-C6_fun-type_DNA-bd_sf"/>
</dbReference>
<keyword evidence="8" id="KW-1185">Reference proteome</keyword>
<dbReference type="EMBL" id="MU004407">
    <property type="protein sequence ID" value="KAF2652207.1"/>
    <property type="molecule type" value="Genomic_DNA"/>
</dbReference>
<evidence type="ECO:0000313" key="7">
    <source>
        <dbReference type="EMBL" id="KAF2652207.1"/>
    </source>
</evidence>
<dbReference type="InterPro" id="IPR001138">
    <property type="entry name" value="Zn2Cys6_DnaBD"/>
</dbReference>
<dbReference type="Proteomes" id="UP000799324">
    <property type="component" value="Unassembled WGS sequence"/>
</dbReference>
<dbReference type="SMART" id="SM00906">
    <property type="entry name" value="Fungal_trans"/>
    <property type="match status" value="1"/>
</dbReference>
<dbReference type="GO" id="GO:0000981">
    <property type="term" value="F:DNA-binding transcription factor activity, RNA polymerase II-specific"/>
    <property type="evidence" value="ECO:0007669"/>
    <property type="project" value="InterPro"/>
</dbReference>
<dbReference type="SMART" id="SM00066">
    <property type="entry name" value="GAL4"/>
    <property type="match status" value="1"/>
</dbReference>
<proteinExistence type="predicted"/>
<dbReference type="GO" id="GO:0000978">
    <property type="term" value="F:RNA polymerase II cis-regulatory region sequence-specific DNA binding"/>
    <property type="evidence" value="ECO:0007669"/>
    <property type="project" value="TreeGrafter"/>
</dbReference>
<dbReference type="GO" id="GO:0005634">
    <property type="term" value="C:nucleus"/>
    <property type="evidence" value="ECO:0007669"/>
    <property type="project" value="TreeGrafter"/>
</dbReference>
<dbReference type="GO" id="GO:0008270">
    <property type="term" value="F:zinc ion binding"/>
    <property type="evidence" value="ECO:0007669"/>
    <property type="project" value="InterPro"/>
</dbReference>
<feature type="domain" description="Zn(2)-C6 fungal-type" evidence="6">
    <location>
        <begin position="37"/>
        <end position="66"/>
    </location>
</feature>
<dbReference type="Pfam" id="PF00172">
    <property type="entry name" value="Zn_clus"/>
    <property type="match status" value="1"/>
</dbReference>
<sequence length="765" mass="86826">MYNSFSASSNDSNVGEQYSQRPEPARGRPKRHQVARACAWCRTYRIKCDANYPCKNCKEKGRNCTVEKGKPEVRTFPHAIKEIDRLKERIKELEEQLSNSNLESTVRPEQTQEVSGDVKARLPPDLDPFRQHGANRKYYNWDYISTQTAYMNQQSYGSSSPMYFIAQIESHFKKELRQGDHPEVSLATPSRSFLSPLARPKIEASRKRTHQNEQPSDELDLSRSQEEDFLNIYWKTYHRIYYIIDEAMFNAHYNSLWEETSRSRKPSALVDIVVALCMQYHAASTPMLHSSNKVGTGDYSSTVAGRSFLRRCQALLTDELEGPSLSTFQCYPLITLWLSQASFQNTAHSVLAMGIRMGIVLGLHLEPAAELDEKEKEFHKRLWWTVYALEMNMAMEFGRPLAVTMSQVTCSIPGQELSIRKDMTTDVEHQTRYLNALLVKLILATRAVYVSYHKRIADLFRSHPDPDFKDNREFGMCVTKEGREDAARTLKSLMKYMKTWVQQVRQELKSARTGNGEAFSTDRSTIDIRLLFSTSYWLPEHRIVLELSYLYHCMNLYRSFIFYSQGTSSELPVMGSHAISCVNYAIAITNMIHQILTETDLLRGWHDVFQYQWNAMLVLTGYCIAYPIGPSAPAAREALSTAITVFELPSSGFASALSAAGMARDLASKADLVIARFRTGLTAGSPAAHSMIPIPSVVSTSFDFEQYTTNADLDILPSLTGDDFADFLTSAPAFDMSFEPENAGDINLEDFDAFDFLSYEEAPGL</sequence>
<evidence type="ECO:0000256" key="4">
    <source>
        <dbReference type="ARBA" id="ARBA00023242"/>
    </source>
</evidence>
<organism evidence="7 8">
    <name type="scientific">Lophiostoma macrostomum CBS 122681</name>
    <dbReference type="NCBI Taxonomy" id="1314788"/>
    <lineage>
        <taxon>Eukaryota</taxon>
        <taxon>Fungi</taxon>
        <taxon>Dikarya</taxon>
        <taxon>Ascomycota</taxon>
        <taxon>Pezizomycotina</taxon>
        <taxon>Dothideomycetes</taxon>
        <taxon>Pleosporomycetidae</taxon>
        <taxon>Pleosporales</taxon>
        <taxon>Lophiostomataceae</taxon>
        <taxon>Lophiostoma</taxon>
    </lineage>
</organism>
<evidence type="ECO:0000313" key="8">
    <source>
        <dbReference type="Proteomes" id="UP000799324"/>
    </source>
</evidence>
<reference evidence="7" key="1">
    <citation type="journal article" date="2020" name="Stud. Mycol.">
        <title>101 Dothideomycetes genomes: a test case for predicting lifestyles and emergence of pathogens.</title>
        <authorList>
            <person name="Haridas S."/>
            <person name="Albert R."/>
            <person name="Binder M."/>
            <person name="Bloem J."/>
            <person name="Labutti K."/>
            <person name="Salamov A."/>
            <person name="Andreopoulos B."/>
            <person name="Baker S."/>
            <person name="Barry K."/>
            <person name="Bills G."/>
            <person name="Bluhm B."/>
            <person name="Cannon C."/>
            <person name="Castanera R."/>
            <person name="Culley D."/>
            <person name="Daum C."/>
            <person name="Ezra D."/>
            <person name="Gonzalez J."/>
            <person name="Henrissat B."/>
            <person name="Kuo A."/>
            <person name="Liang C."/>
            <person name="Lipzen A."/>
            <person name="Lutzoni F."/>
            <person name="Magnuson J."/>
            <person name="Mondo S."/>
            <person name="Nolan M."/>
            <person name="Ohm R."/>
            <person name="Pangilinan J."/>
            <person name="Park H.-J."/>
            <person name="Ramirez L."/>
            <person name="Alfaro M."/>
            <person name="Sun H."/>
            <person name="Tritt A."/>
            <person name="Yoshinaga Y."/>
            <person name="Zwiers L.-H."/>
            <person name="Turgeon B."/>
            <person name="Goodwin S."/>
            <person name="Spatafora J."/>
            <person name="Crous P."/>
            <person name="Grigoriev I."/>
        </authorList>
    </citation>
    <scope>NUCLEOTIDE SEQUENCE</scope>
    <source>
        <strain evidence="7">CBS 122681</strain>
    </source>
</reference>
<name>A0A6A6SYU0_9PLEO</name>
<evidence type="ECO:0000256" key="2">
    <source>
        <dbReference type="ARBA" id="ARBA00023015"/>
    </source>
</evidence>
<feature type="region of interest" description="Disordered" evidence="5">
    <location>
        <begin position="197"/>
        <end position="221"/>
    </location>
</feature>